<dbReference type="AlphaFoldDB" id="A0A381S5Z9"/>
<dbReference type="SUPFAM" id="SSF50156">
    <property type="entry name" value="PDZ domain-like"/>
    <property type="match status" value="1"/>
</dbReference>
<feature type="transmembrane region" description="Helical" evidence="3">
    <location>
        <begin position="12"/>
        <end position="31"/>
    </location>
</feature>
<keyword evidence="3" id="KW-0472">Membrane</keyword>
<evidence type="ECO:0000313" key="5">
    <source>
        <dbReference type="EMBL" id="SUZ98741.1"/>
    </source>
</evidence>
<dbReference type="Pfam" id="PF13180">
    <property type="entry name" value="PDZ_2"/>
    <property type="match status" value="1"/>
</dbReference>
<dbReference type="InterPro" id="IPR001940">
    <property type="entry name" value="Peptidase_S1C"/>
</dbReference>
<keyword evidence="3" id="KW-0812">Transmembrane</keyword>
<dbReference type="Gene3D" id="2.40.10.120">
    <property type="match status" value="1"/>
</dbReference>
<organism evidence="5">
    <name type="scientific">marine metagenome</name>
    <dbReference type="NCBI Taxonomy" id="408172"/>
    <lineage>
        <taxon>unclassified sequences</taxon>
        <taxon>metagenomes</taxon>
        <taxon>ecological metagenomes</taxon>
    </lineage>
</organism>
<name>A0A381S5Z9_9ZZZZ</name>
<accession>A0A381S5Z9</accession>
<dbReference type="Pfam" id="PF13365">
    <property type="entry name" value="Trypsin_2"/>
    <property type="match status" value="1"/>
</dbReference>
<sequence length="360" mass="38936">VNIFGLKKYLPYIAAIILGAIMGILIFNLIAQDYYVRDSKDVAKNLIPSSFSEAVNKASPSVVNIYSDVLVNDRRSQLPFSDRFNSIFGLNKSRIQSSLGSGVIFYSNGYILTNQHVIGDRSIGITVELSNGRKEAAKIIGTDKGTDLAVLKINQNEELSSIEIANSDNLKIGDIVLAIGNPYGVGQSVSMGIVSATGREFNNPYSDYIQTDAAINRGNSGGALIDTSGRLVGINTLIRSSSGGSEGIGLAIPSVRVMGIINDLIQFGEVRRGWLGFGIDRRTLATKNILKISYIYPNGPAKEANLEEGDLILEINGQISSYPLLFQEFARSKPGTLIKFKILRGEDYLDIDLLTSLASS</sequence>
<dbReference type="InterPro" id="IPR009003">
    <property type="entry name" value="Peptidase_S1_PA"/>
</dbReference>
<reference evidence="5" key="1">
    <citation type="submission" date="2018-05" db="EMBL/GenBank/DDBJ databases">
        <authorList>
            <person name="Lanie J.A."/>
            <person name="Ng W.-L."/>
            <person name="Kazmierczak K.M."/>
            <person name="Andrzejewski T.M."/>
            <person name="Davidsen T.M."/>
            <person name="Wayne K.J."/>
            <person name="Tettelin H."/>
            <person name="Glass J.I."/>
            <person name="Rusch D."/>
            <person name="Podicherti R."/>
            <person name="Tsui H.-C.T."/>
            <person name="Winkler M.E."/>
        </authorList>
    </citation>
    <scope>NUCLEOTIDE SEQUENCE</scope>
</reference>
<evidence type="ECO:0000256" key="1">
    <source>
        <dbReference type="ARBA" id="ARBA00022670"/>
    </source>
</evidence>
<dbReference type="SMART" id="SM00228">
    <property type="entry name" value="PDZ"/>
    <property type="match status" value="1"/>
</dbReference>
<dbReference type="Gene3D" id="2.30.42.10">
    <property type="match status" value="1"/>
</dbReference>
<keyword evidence="3" id="KW-1133">Transmembrane helix</keyword>
<dbReference type="PANTHER" id="PTHR43343">
    <property type="entry name" value="PEPTIDASE S12"/>
    <property type="match status" value="1"/>
</dbReference>
<evidence type="ECO:0000256" key="3">
    <source>
        <dbReference type="SAM" id="Phobius"/>
    </source>
</evidence>
<evidence type="ECO:0000259" key="4">
    <source>
        <dbReference type="PROSITE" id="PS50106"/>
    </source>
</evidence>
<evidence type="ECO:0000256" key="2">
    <source>
        <dbReference type="ARBA" id="ARBA00022801"/>
    </source>
</evidence>
<protein>
    <recommendedName>
        <fullName evidence="4">PDZ domain-containing protein</fullName>
    </recommendedName>
</protein>
<dbReference type="SUPFAM" id="SSF50494">
    <property type="entry name" value="Trypsin-like serine proteases"/>
    <property type="match status" value="1"/>
</dbReference>
<dbReference type="GO" id="GO:0004252">
    <property type="term" value="F:serine-type endopeptidase activity"/>
    <property type="evidence" value="ECO:0007669"/>
    <property type="project" value="InterPro"/>
</dbReference>
<dbReference type="InterPro" id="IPR001478">
    <property type="entry name" value="PDZ"/>
</dbReference>
<dbReference type="InterPro" id="IPR036034">
    <property type="entry name" value="PDZ_sf"/>
</dbReference>
<dbReference type="InterPro" id="IPR051201">
    <property type="entry name" value="Chloro_Bact_Ser_Proteases"/>
</dbReference>
<keyword evidence="1" id="KW-0645">Protease</keyword>
<feature type="non-terminal residue" evidence="5">
    <location>
        <position position="1"/>
    </location>
</feature>
<dbReference type="GO" id="GO:0006508">
    <property type="term" value="P:proteolysis"/>
    <property type="evidence" value="ECO:0007669"/>
    <property type="project" value="UniProtKB-KW"/>
</dbReference>
<dbReference type="PRINTS" id="PR00834">
    <property type="entry name" value="PROTEASES2C"/>
</dbReference>
<dbReference type="PROSITE" id="PS50106">
    <property type="entry name" value="PDZ"/>
    <property type="match status" value="1"/>
</dbReference>
<dbReference type="EMBL" id="UINC01002634">
    <property type="protein sequence ID" value="SUZ98741.1"/>
    <property type="molecule type" value="Genomic_DNA"/>
</dbReference>
<proteinExistence type="predicted"/>
<feature type="domain" description="PDZ" evidence="4">
    <location>
        <begin position="264"/>
        <end position="318"/>
    </location>
</feature>
<keyword evidence="2" id="KW-0378">Hydrolase</keyword>
<dbReference type="PANTHER" id="PTHR43343:SF3">
    <property type="entry name" value="PROTEASE DO-LIKE 8, CHLOROPLASTIC"/>
    <property type="match status" value="1"/>
</dbReference>
<gene>
    <name evidence="5" type="ORF">METZ01_LOCUS51595</name>
</gene>